<reference evidence="2 3" key="1">
    <citation type="submission" date="2020-05" db="EMBL/GenBank/DDBJ databases">
        <title>Identification and distribution of gene clusters putatively required for synthesis of sphingolipid metabolism inhibitors in phylogenetically diverse species of the filamentous fungus Fusarium.</title>
        <authorList>
            <person name="Kim H.-S."/>
            <person name="Busman M."/>
            <person name="Brown D.W."/>
            <person name="Divon H."/>
            <person name="Uhlig S."/>
            <person name="Proctor R.H."/>
        </authorList>
    </citation>
    <scope>NUCLEOTIDE SEQUENCE [LARGE SCALE GENOMIC DNA]</scope>
    <source>
        <strain evidence="2 3">NRRL 20693</strain>
    </source>
</reference>
<dbReference type="EMBL" id="JAAGWQ010000180">
    <property type="protein sequence ID" value="KAF5661421.1"/>
    <property type="molecule type" value="Genomic_DNA"/>
</dbReference>
<dbReference type="Proteomes" id="UP000567885">
    <property type="component" value="Unassembled WGS sequence"/>
</dbReference>
<gene>
    <name evidence="2" type="ORF">FHETE_8483</name>
</gene>
<proteinExistence type="predicted"/>
<comment type="caution">
    <text evidence="2">The sequence shown here is derived from an EMBL/GenBank/DDBJ whole genome shotgun (WGS) entry which is preliminary data.</text>
</comment>
<feature type="region of interest" description="Disordered" evidence="1">
    <location>
        <begin position="107"/>
        <end position="126"/>
    </location>
</feature>
<organism evidence="2 3">
    <name type="scientific">Fusarium heterosporum</name>
    <dbReference type="NCBI Taxonomy" id="42747"/>
    <lineage>
        <taxon>Eukaryota</taxon>
        <taxon>Fungi</taxon>
        <taxon>Dikarya</taxon>
        <taxon>Ascomycota</taxon>
        <taxon>Pezizomycotina</taxon>
        <taxon>Sordariomycetes</taxon>
        <taxon>Hypocreomycetidae</taxon>
        <taxon>Hypocreales</taxon>
        <taxon>Nectriaceae</taxon>
        <taxon>Fusarium</taxon>
        <taxon>Fusarium heterosporum species complex</taxon>
    </lineage>
</organism>
<evidence type="ECO:0000313" key="3">
    <source>
        <dbReference type="Proteomes" id="UP000567885"/>
    </source>
</evidence>
<accession>A0A8H5SYM1</accession>
<evidence type="ECO:0000256" key="1">
    <source>
        <dbReference type="SAM" id="MobiDB-lite"/>
    </source>
</evidence>
<protein>
    <submittedName>
        <fullName evidence="2">Uncharacterized protein</fullName>
    </submittedName>
</protein>
<evidence type="ECO:0000313" key="2">
    <source>
        <dbReference type="EMBL" id="KAF5661421.1"/>
    </source>
</evidence>
<feature type="compositionally biased region" description="Low complexity" evidence="1">
    <location>
        <begin position="107"/>
        <end position="123"/>
    </location>
</feature>
<name>A0A8H5SYM1_FUSHE</name>
<dbReference type="OrthoDB" id="4161428at2759"/>
<dbReference type="AlphaFoldDB" id="A0A8H5SYM1"/>
<keyword evidence="3" id="KW-1185">Reference proteome</keyword>
<sequence length="565" mass="62457">MSPTTHGQCRTCSRSFEYTHLRKHESQCRKCNRCNALLPNPRRLIWHLKRCGTNRGHDCTSSGNKPSRSHIRNRHQKRCIQCPQECGVVVRTNSQVAHHLTNCRNRSQSSQLSLQSSQRNVQSPIQSEEPLTALTQTSANIFTELTEQPPTAEALISLYRSKAEPALLRADALVKSVIEKADPGSRAAIDHTRFLTYAEGVTIGETITVDEALALDENDSLTTKIVVCSMADARRLFDVKPPLINVVVLGWDNRLGLSIDAFTSILLSRKSLDVHDYGLQMYTGKNMVPTGLQAKKKASAEAIDLFRERHASNGLPINLLNFGKTKDNMVPPAIAGRVDYQAIELTRDDNGKSTGGNQSDDFQDCAKFHVLATTGAAHLPHVDRHGVYTTILNEEGEKLWIIWPNLGIAGLKRWRETDELPAPIGVYLEEGSILIQAPNTLHAPLTMQTCLMSGTMHWNTTQLLGILQATEAAIKDPGITNEGMAGSFCQKMQVLLDLWNAGSTTYTWPAQSEYHECVRILEWLKEGCNCGGTTQLCGTSRCSCAKAGRGCDNRCHVGRFGCKNL</sequence>